<evidence type="ECO:0000313" key="1">
    <source>
        <dbReference type="EMBL" id="WJZ90356.1"/>
    </source>
</evidence>
<protein>
    <submittedName>
        <fullName evidence="1">Uncharacterized protein</fullName>
    </submittedName>
</protein>
<organism evidence="1 2">
    <name type="scientific">Vitis vinifera</name>
    <name type="common">Grape</name>
    <dbReference type="NCBI Taxonomy" id="29760"/>
    <lineage>
        <taxon>Eukaryota</taxon>
        <taxon>Viridiplantae</taxon>
        <taxon>Streptophyta</taxon>
        <taxon>Embryophyta</taxon>
        <taxon>Tracheophyta</taxon>
        <taxon>Spermatophyta</taxon>
        <taxon>Magnoliopsida</taxon>
        <taxon>eudicotyledons</taxon>
        <taxon>Gunneridae</taxon>
        <taxon>Pentapetalae</taxon>
        <taxon>rosids</taxon>
        <taxon>Vitales</taxon>
        <taxon>Vitaceae</taxon>
        <taxon>Viteae</taxon>
        <taxon>Vitis</taxon>
    </lineage>
</organism>
<reference evidence="1 2" key="1">
    <citation type="journal article" date="2023" name="Hortic Res">
        <title>The complete reference genome for grapevine (Vitis vinifera L.) genetics and breeding.</title>
        <authorList>
            <person name="Shi X."/>
            <person name="Cao S."/>
            <person name="Wang X."/>
            <person name="Huang S."/>
            <person name="Wang Y."/>
            <person name="Liu Z."/>
            <person name="Liu W."/>
            <person name="Leng X."/>
            <person name="Peng Y."/>
            <person name="Wang N."/>
            <person name="Wang Y."/>
            <person name="Ma Z."/>
            <person name="Xu X."/>
            <person name="Zhang F."/>
            <person name="Xue H."/>
            <person name="Zhong H."/>
            <person name="Wang Y."/>
            <person name="Zhang K."/>
            <person name="Velt A."/>
            <person name="Avia K."/>
            <person name="Holtgrawe D."/>
            <person name="Grimplet J."/>
            <person name="Matus J.T."/>
            <person name="Ware D."/>
            <person name="Wu X."/>
            <person name="Wang H."/>
            <person name="Liu C."/>
            <person name="Fang Y."/>
            <person name="Rustenholz C."/>
            <person name="Cheng Z."/>
            <person name="Xiao H."/>
            <person name="Zhou Y."/>
        </authorList>
    </citation>
    <scope>NUCLEOTIDE SEQUENCE [LARGE SCALE GENOMIC DNA]</scope>
    <source>
        <strain evidence="2">cv. Pinot noir / PN40024</strain>
        <tissue evidence="1">Leaf</tissue>
    </source>
</reference>
<gene>
    <name evidence="1" type="ORF">VitviT2T_009505</name>
</gene>
<proteinExistence type="predicted"/>
<keyword evidence="2" id="KW-1185">Reference proteome</keyword>
<dbReference type="Proteomes" id="UP001227230">
    <property type="component" value="Chromosome 7"/>
</dbReference>
<evidence type="ECO:0000313" key="2">
    <source>
        <dbReference type="Proteomes" id="UP001227230"/>
    </source>
</evidence>
<accession>A0ABY9C7I2</accession>
<dbReference type="EMBL" id="CP126654">
    <property type="protein sequence ID" value="WJZ90356.1"/>
    <property type="molecule type" value="Genomic_DNA"/>
</dbReference>
<name>A0ABY9C7I2_VITVI</name>
<sequence length="74" mass="8464">MKFSFAVNFSLNIKGRGPNIKLIDIKNMPHFSICHATLQFLTTSSGKSSSVKRSRTGSFKFSSDFEHHRDWIEN</sequence>